<feature type="compositionally biased region" description="Basic and acidic residues" evidence="5">
    <location>
        <begin position="728"/>
        <end position="737"/>
    </location>
</feature>
<dbReference type="GO" id="GO:0022857">
    <property type="term" value="F:transmembrane transporter activity"/>
    <property type="evidence" value="ECO:0007669"/>
    <property type="project" value="InterPro"/>
</dbReference>
<feature type="compositionally biased region" description="Low complexity" evidence="5">
    <location>
        <begin position="643"/>
        <end position="652"/>
    </location>
</feature>
<feature type="transmembrane region" description="Helical" evidence="6">
    <location>
        <begin position="174"/>
        <end position="193"/>
    </location>
</feature>
<feature type="domain" description="Major facilitator superfamily (MFS) profile" evidence="7">
    <location>
        <begin position="128"/>
        <end position="562"/>
    </location>
</feature>
<dbReference type="Gene3D" id="1.20.1250.20">
    <property type="entry name" value="MFS general substrate transporter like domains"/>
    <property type="match status" value="1"/>
</dbReference>
<comment type="subcellular location">
    <subcellularLocation>
        <location evidence="1">Membrane</location>
        <topology evidence="1">Multi-pass membrane protein</topology>
    </subcellularLocation>
</comment>
<feature type="compositionally biased region" description="Gly residues" evidence="5">
    <location>
        <begin position="713"/>
        <end position="725"/>
    </location>
</feature>
<evidence type="ECO:0000256" key="6">
    <source>
        <dbReference type="SAM" id="Phobius"/>
    </source>
</evidence>
<feature type="transmembrane region" description="Helical" evidence="6">
    <location>
        <begin position="540"/>
        <end position="558"/>
    </location>
</feature>
<feature type="region of interest" description="Disordered" evidence="5">
    <location>
        <begin position="1"/>
        <end position="47"/>
    </location>
</feature>
<dbReference type="GO" id="GO:0016020">
    <property type="term" value="C:membrane"/>
    <property type="evidence" value="ECO:0007669"/>
    <property type="project" value="UniProtKB-SubCell"/>
</dbReference>
<dbReference type="Proteomes" id="UP000247498">
    <property type="component" value="Unassembled WGS sequence"/>
</dbReference>
<feature type="compositionally biased region" description="Pro residues" evidence="5">
    <location>
        <begin position="633"/>
        <end position="642"/>
    </location>
</feature>
<evidence type="ECO:0000256" key="3">
    <source>
        <dbReference type="ARBA" id="ARBA00022989"/>
    </source>
</evidence>
<comment type="caution">
    <text evidence="8">The sequence shown here is derived from an EMBL/GenBank/DDBJ whole genome shotgun (WGS) entry which is preliminary data.</text>
</comment>
<keyword evidence="3 6" id="KW-1133">Transmembrane helix</keyword>
<dbReference type="SUPFAM" id="SSF103473">
    <property type="entry name" value="MFS general substrate transporter"/>
    <property type="match status" value="1"/>
</dbReference>
<proteinExistence type="predicted"/>
<gene>
    <name evidence="8" type="ORF">Rsub_06835</name>
</gene>
<evidence type="ECO:0000256" key="2">
    <source>
        <dbReference type="ARBA" id="ARBA00022692"/>
    </source>
</evidence>
<evidence type="ECO:0000313" key="9">
    <source>
        <dbReference type="Proteomes" id="UP000247498"/>
    </source>
</evidence>
<dbReference type="InterPro" id="IPR020846">
    <property type="entry name" value="MFS_dom"/>
</dbReference>
<evidence type="ECO:0000259" key="7">
    <source>
        <dbReference type="PROSITE" id="PS50850"/>
    </source>
</evidence>
<dbReference type="InParanoid" id="A0A2V0P1T9"/>
<dbReference type="PANTHER" id="PTHR24064">
    <property type="entry name" value="SOLUTE CARRIER FAMILY 22 MEMBER"/>
    <property type="match status" value="1"/>
</dbReference>
<feature type="compositionally biased region" description="Gly residues" evidence="5">
    <location>
        <begin position="653"/>
        <end position="664"/>
    </location>
</feature>
<feature type="transmembrane region" description="Helical" evidence="6">
    <location>
        <begin position="416"/>
        <end position="435"/>
    </location>
</feature>
<feature type="transmembrane region" description="Helical" evidence="6">
    <location>
        <begin position="447"/>
        <end position="467"/>
    </location>
</feature>
<feature type="transmembrane region" description="Helical" evidence="6">
    <location>
        <begin position="313"/>
        <end position="334"/>
    </location>
</feature>
<reference evidence="8 9" key="1">
    <citation type="journal article" date="2018" name="Sci. Rep.">
        <title>Raphidocelis subcapitata (=Pseudokirchneriella subcapitata) provides an insight into genome evolution and environmental adaptations in the Sphaeropleales.</title>
        <authorList>
            <person name="Suzuki S."/>
            <person name="Yamaguchi H."/>
            <person name="Nakajima N."/>
            <person name="Kawachi M."/>
        </authorList>
    </citation>
    <scope>NUCLEOTIDE SEQUENCE [LARGE SCALE GENOMIC DNA]</scope>
    <source>
        <strain evidence="8 9">NIES-35</strain>
    </source>
</reference>
<dbReference type="OrthoDB" id="433512at2759"/>
<keyword evidence="4 6" id="KW-0472">Membrane</keyword>
<feature type="transmembrane region" description="Helical" evidence="6">
    <location>
        <begin position="205"/>
        <end position="223"/>
    </location>
</feature>
<keyword evidence="9" id="KW-1185">Reference proteome</keyword>
<organism evidence="8 9">
    <name type="scientific">Raphidocelis subcapitata</name>
    <dbReference type="NCBI Taxonomy" id="307507"/>
    <lineage>
        <taxon>Eukaryota</taxon>
        <taxon>Viridiplantae</taxon>
        <taxon>Chlorophyta</taxon>
        <taxon>core chlorophytes</taxon>
        <taxon>Chlorophyceae</taxon>
        <taxon>CS clade</taxon>
        <taxon>Sphaeropleales</taxon>
        <taxon>Selenastraceae</taxon>
        <taxon>Raphidocelis</taxon>
    </lineage>
</organism>
<dbReference type="PROSITE" id="PS50850">
    <property type="entry name" value="MFS"/>
    <property type="match status" value="1"/>
</dbReference>
<protein>
    <submittedName>
        <fullName evidence="8">Proton phosphate symporter</fullName>
    </submittedName>
</protein>
<accession>A0A2V0P1T9</accession>
<dbReference type="Pfam" id="PF00083">
    <property type="entry name" value="Sugar_tr"/>
    <property type="match status" value="1"/>
</dbReference>
<feature type="region of interest" description="Disordered" evidence="5">
    <location>
        <begin position="624"/>
        <end position="737"/>
    </location>
</feature>
<name>A0A2V0P1T9_9CHLO</name>
<sequence length="737" mass="77591">MSQLTSPFAQYAVASSSGTGSPRTPPPGGAAAAAAAASPAGPAGAADKPLLSAAPSTRGGAAPTTLGGTTIGGTTIGSLSILSTIDVGDLHRLSRMSSFSTVARYTKPKPPPPPVPRPLAAWLGWWAAWALPGLGMFCEAYILFSIGLVKPLLAAAAPSCFVTFETCTEAETHLVNYIPIAARIVGMLLFGTSSDVMGRAWASRIVASIMLGGALLLVFAPLLPSAPAFVKFYLAAQTIYGFGVGGEYPVASASAAERSQSDPALRQHRGQQVALTFSQQGAGNFANACVILALMAAYGQTGGQLDAAASRDLVVLQAAFIAGVSLFLVAWRFLVLRESEVWRAEREDAVDIAANVEHRKTHHLYSAALRWLGPRLAVTSGAWVCNDFAFYGNRLFLSTFIAAMYPKATPFERMRWSALNSGVAYVGYFVAAALMDRPWWGRRRMQSFGFFMLFLLFLTVGAGYPALTASTAGYRAFQALYFLSSFFNQAGPNSTTWLVAAEVFPTDVRATFQGVSAAWGKAGALAADVLFAYVSVRTSFFLSAAFGLLGCLLTLLLLPDTTGLPLDELDRMHKYMLTGHFEYYHGDAVRPQHLSLFERFVLKWHARYDPALDAAHKEIQSLAPSVHRKPADAAPPPAPWPSAPLTWSDGGWSAAGGGGGGEGGAALDALGRGVTGPSWAPSYRSNAASRRLPATGEEGEGEGEEGAAAAAAAGGGAASRGGGPRGSIRRERMEEID</sequence>
<evidence type="ECO:0000256" key="4">
    <source>
        <dbReference type="ARBA" id="ARBA00023136"/>
    </source>
</evidence>
<dbReference type="InterPro" id="IPR036259">
    <property type="entry name" value="MFS_trans_sf"/>
</dbReference>
<evidence type="ECO:0000256" key="5">
    <source>
        <dbReference type="SAM" id="MobiDB-lite"/>
    </source>
</evidence>
<feature type="transmembrane region" description="Helical" evidence="6">
    <location>
        <begin position="282"/>
        <end position="301"/>
    </location>
</feature>
<feature type="compositionally biased region" description="Low complexity" evidence="5">
    <location>
        <begin position="29"/>
        <end position="46"/>
    </location>
</feature>
<dbReference type="InterPro" id="IPR005828">
    <property type="entry name" value="MFS_sugar_transport-like"/>
</dbReference>
<evidence type="ECO:0000313" key="8">
    <source>
        <dbReference type="EMBL" id="GBF93836.1"/>
    </source>
</evidence>
<dbReference type="EMBL" id="BDRX01000045">
    <property type="protein sequence ID" value="GBF93836.1"/>
    <property type="molecule type" value="Genomic_DNA"/>
</dbReference>
<keyword evidence="2 6" id="KW-0812">Transmembrane</keyword>
<evidence type="ECO:0000256" key="1">
    <source>
        <dbReference type="ARBA" id="ARBA00004141"/>
    </source>
</evidence>
<dbReference type="AlphaFoldDB" id="A0A2V0P1T9"/>